<comment type="caution">
    <text evidence="3">The sequence shown here is derived from an EMBL/GenBank/DDBJ whole genome shotgun (WGS) entry which is preliminary data.</text>
</comment>
<evidence type="ECO:0000256" key="2">
    <source>
        <dbReference type="SAM" id="MobiDB-lite"/>
    </source>
</evidence>
<gene>
    <name evidence="3" type="ORF">LI90_778</name>
</gene>
<keyword evidence="1" id="KW-0175">Coiled coil</keyword>
<proteinExistence type="predicted"/>
<dbReference type="GO" id="GO:0006355">
    <property type="term" value="P:regulation of DNA-templated transcription"/>
    <property type="evidence" value="ECO:0007669"/>
    <property type="project" value="InterPro"/>
</dbReference>
<sequence>MSSPVTTIKVRRELRDRLARLAAERHTTMAEVLEQAIAHLEREAFFARMNADLERLREEDPQEWESYRAEGQEWERTTVGDGLGRGDA</sequence>
<feature type="region of interest" description="Disordered" evidence="2">
    <location>
        <begin position="57"/>
        <end position="88"/>
    </location>
</feature>
<accession>A0A132MMR3</accession>
<feature type="coiled-coil region" evidence="1">
    <location>
        <begin position="11"/>
        <end position="43"/>
    </location>
</feature>
<dbReference type="RefSeq" id="WP_066884236.1">
    <property type="nucleotide sequence ID" value="NZ_JYIJ01000013.1"/>
</dbReference>
<evidence type="ECO:0008006" key="5">
    <source>
        <dbReference type="Google" id="ProtNLM"/>
    </source>
</evidence>
<evidence type="ECO:0000313" key="3">
    <source>
        <dbReference type="EMBL" id="KWW99144.1"/>
    </source>
</evidence>
<reference evidence="4" key="1">
    <citation type="submission" date="2015-04" db="EMBL/GenBank/DDBJ databases">
        <title>Physiological reanalysis, assessment of diazotrophy, and genome sequences of multiple isolates of Streptomyces thermoautotrophicus.</title>
        <authorList>
            <person name="MacKellar D.C."/>
            <person name="Lieber L."/>
            <person name="Norman J."/>
            <person name="Bolger A."/>
            <person name="Tobin C."/>
            <person name="Murray J.W."/>
            <person name="Chang R."/>
            <person name="Ford T."/>
            <person name="Nguyen P.Q."/>
            <person name="Woodward J."/>
            <person name="Permingeat H."/>
            <person name="Joshi N.S."/>
            <person name="Silver P.A."/>
            <person name="Usadel B."/>
            <person name="Rutherford A.W."/>
            <person name="Friesen M."/>
            <person name="Prell J."/>
        </authorList>
    </citation>
    <scope>NUCLEOTIDE SEQUENCE [LARGE SCALE GENOMIC DNA]</scope>
    <source>
        <strain evidence="4">H1</strain>
    </source>
</reference>
<dbReference type="AlphaFoldDB" id="A0A132MMR3"/>
<evidence type="ECO:0000313" key="4">
    <source>
        <dbReference type="Proteomes" id="UP000070188"/>
    </source>
</evidence>
<organism evidence="3 4">
    <name type="scientific">Carbonactinospora thermoautotrophica</name>
    <dbReference type="NCBI Taxonomy" id="1469144"/>
    <lineage>
        <taxon>Bacteria</taxon>
        <taxon>Bacillati</taxon>
        <taxon>Actinomycetota</taxon>
        <taxon>Actinomycetes</taxon>
        <taxon>Kitasatosporales</taxon>
        <taxon>Carbonactinosporaceae</taxon>
        <taxon>Carbonactinospora</taxon>
    </lineage>
</organism>
<name>A0A132MMR3_9ACTN</name>
<protein>
    <recommendedName>
        <fullName evidence="5">Ribbon-helix-helix protein CopG domain-containing protein</fullName>
    </recommendedName>
</protein>
<dbReference type="OrthoDB" id="4735682at2"/>
<keyword evidence="4" id="KW-1185">Reference proteome</keyword>
<dbReference type="EMBL" id="LAXD01000001">
    <property type="protein sequence ID" value="KWW99144.1"/>
    <property type="molecule type" value="Genomic_DNA"/>
</dbReference>
<dbReference type="Proteomes" id="UP000070188">
    <property type="component" value="Unassembled WGS sequence"/>
</dbReference>
<dbReference type="PATRIC" id="fig|1469144.10.peg.890"/>
<evidence type="ECO:0000256" key="1">
    <source>
        <dbReference type="SAM" id="Coils"/>
    </source>
</evidence>